<dbReference type="EMBL" id="CACSLK010011299">
    <property type="protein sequence ID" value="CAA0812887.1"/>
    <property type="molecule type" value="Genomic_DNA"/>
</dbReference>
<dbReference type="InterPro" id="IPR036047">
    <property type="entry name" value="F-box-like_dom_sf"/>
</dbReference>
<dbReference type="Proteomes" id="UP001153555">
    <property type="component" value="Unassembled WGS sequence"/>
</dbReference>
<dbReference type="InterPro" id="IPR001810">
    <property type="entry name" value="F-box_dom"/>
</dbReference>
<evidence type="ECO:0000313" key="4">
    <source>
        <dbReference type="Proteomes" id="UP001153555"/>
    </source>
</evidence>
<dbReference type="InterPro" id="IPR050796">
    <property type="entry name" value="SCF_F-box_component"/>
</dbReference>
<dbReference type="Gene3D" id="1.20.1280.50">
    <property type="match status" value="1"/>
</dbReference>
<gene>
    <name evidence="3" type="ORF">SHERM_13446</name>
</gene>
<feature type="domain" description="F-box" evidence="1">
    <location>
        <begin position="11"/>
        <end position="45"/>
    </location>
</feature>
<name>A0A9N7R333_STRHE</name>
<keyword evidence="4" id="KW-1185">Reference proteome</keyword>
<evidence type="ECO:0000313" key="3">
    <source>
        <dbReference type="EMBL" id="CAA0812887.1"/>
    </source>
</evidence>
<dbReference type="SUPFAM" id="SSF81383">
    <property type="entry name" value="F-box domain"/>
    <property type="match status" value="1"/>
</dbReference>
<dbReference type="AlphaFoldDB" id="A0A9N7R333"/>
<dbReference type="InterPro" id="IPR017451">
    <property type="entry name" value="F-box-assoc_interact_dom"/>
</dbReference>
<dbReference type="NCBIfam" id="TIGR01640">
    <property type="entry name" value="F_box_assoc_1"/>
    <property type="match status" value="1"/>
</dbReference>
<dbReference type="Pfam" id="PF00646">
    <property type="entry name" value="F-box"/>
    <property type="match status" value="1"/>
</dbReference>
<proteinExistence type="predicted"/>
<dbReference type="CDD" id="cd22157">
    <property type="entry name" value="F-box_AtFBW1-like"/>
    <property type="match status" value="1"/>
</dbReference>
<dbReference type="PANTHER" id="PTHR31672">
    <property type="entry name" value="BNACNNG10540D PROTEIN"/>
    <property type="match status" value="1"/>
</dbReference>
<evidence type="ECO:0008006" key="5">
    <source>
        <dbReference type="Google" id="ProtNLM"/>
    </source>
</evidence>
<sequence>MEGSPYLSNDLLVVEILVRLPEEALLRLMAVCKSWKSIITSPEFCSLHLSTNRHPSKILLITRDRGQFNPDDDTIPKQRYLLLDNDEHLPADPSWLAPFDFPFECPNTISYHILGSINGLICISLIPSYFWVDVEVNIPIVLWNPTIRRCVCLPEPNFSYMYTSSIEFGYDATTDDYKILVIRRVGGSTTTTTTTPALEFHIYSLNSHAWRGGFKMCPPAGTGERGDRRLFCGTDAFAGGKMHWLVSNEINYDEVELDEFELLCKSKSLYSFDVAEEVFAEMALPPPDEVGVQPVLTVVRDSLHLVQPTLGLEMPIYWTIWVKMDAGGSCDMYWKKLYRVDVDVTAKFVCFLKNGELLMDMCPPHLDDHGVLAAYDPRARQFKDLEPLSLSQQRAVGSVRSFNHQESLVLLDR</sequence>
<protein>
    <recommendedName>
        <fullName evidence="5">F-box domain-containing protein</fullName>
    </recommendedName>
</protein>
<dbReference type="PANTHER" id="PTHR31672:SF10">
    <property type="entry name" value="F-BOX DOMAIN-CONTAINING PROTEIN"/>
    <property type="match status" value="1"/>
</dbReference>
<organism evidence="3 4">
    <name type="scientific">Striga hermonthica</name>
    <name type="common">Purple witchweed</name>
    <name type="synonym">Buchnera hermonthica</name>
    <dbReference type="NCBI Taxonomy" id="68872"/>
    <lineage>
        <taxon>Eukaryota</taxon>
        <taxon>Viridiplantae</taxon>
        <taxon>Streptophyta</taxon>
        <taxon>Embryophyta</taxon>
        <taxon>Tracheophyta</taxon>
        <taxon>Spermatophyta</taxon>
        <taxon>Magnoliopsida</taxon>
        <taxon>eudicotyledons</taxon>
        <taxon>Gunneridae</taxon>
        <taxon>Pentapetalae</taxon>
        <taxon>asterids</taxon>
        <taxon>lamiids</taxon>
        <taxon>Lamiales</taxon>
        <taxon>Orobanchaceae</taxon>
        <taxon>Buchnereae</taxon>
        <taxon>Striga</taxon>
    </lineage>
</organism>
<reference evidence="3" key="1">
    <citation type="submission" date="2019-12" db="EMBL/GenBank/DDBJ databases">
        <authorList>
            <person name="Scholes J."/>
        </authorList>
    </citation>
    <scope>NUCLEOTIDE SEQUENCE</scope>
</reference>
<comment type="caution">
    <text evidence="3">The sequence shown here is derived from an EMBL/GenBank/DDBJ whole genome shotgun (WGS) entry which is preliminary data.</text>
</comment>
<evidence type="ECO:0000259" key="2">
    <source>
        <dbReference type="Pfam" id="PF07734"/>
    </source>
</evidence>
<feature type="domain" description="F-box associated beta-propeller type 1" evidence="2">
    <location>
        <begin position="138"/>
        <end position="360"/>
    </location>
</feature>
<accession>A0A9N7R333</accession>
<evidence type="ECO:0000259" key="1">
    <source>
        <dbReference type="Pfam" id="PF00646"/>
    </source>
</evidence>
<dbReference type="InterPro" id="IPR006527">
    <property type="entry name" value="F-box-assoc_dom_typ1"/>
</dbReference>
<dbReference type="OrthoDB" id="5314306at2759"/>
<dbReference type="Pfam" id="PF07734">
    <property type="entry name" value="FBA_1"/>
    <property type="match status" value="1"/>
</dbReference>